<dbReference type="InterPro" id="IPR000917">
    <property type="entry name" value="Sulfatase_N"/>
</dbReference>
<sequence length="464" mass="52689" precursor="true">MNRTRTVLTALMSAAMMVSVASMIAAQDSARPNIVLIMAEDIGNDLACYGTDGVKTPILDKLADRGIRYTRFYTNSPICSPSRTALMLGMYQTSSNGHNHRSSVKGAPGLHYLTHYLRQAGYVNRLGSKVIKRKSGKTDINVRLDEPLFDKSNPKPGQPFFQQIQLQVTHRQANDSRWQDLRASKEDPVKTAEIEIPPYLPDTPEVRLDWATYLDQIEQADLETSQIITDLKEKADLENSIIIWIGDNGRCQIRGKGYLYEDGIRCPLIIWGKGIEQGKVVDDLVSGIDLTATILALAGIDHPAHMQGQAFLSNPEYQTNDYIFCARDRWDEIVDCSRVIVGEQYKYIYNFMPEVPFDAGQKYLDTDNVRPILPLLREMHKEGKLTPEQAYFFRPQKEIEQLYDLEVDPWELNNLATSSEHHNTKEELKGKLFQWIGSANDHGLEKAPDGTWKPKREESPTRSR</sequence>
<name>A0A5C6FBP8_9BACT</name>
<feature type="chain" id="PRO_5022916568" evidence="4">
    <location>
        <begin position="26"/>
        <end position="464"/>
    </location>
</feature>
<organism evidence="6 7">
    <name type="scientific">Rubripirellula tenax</name>
    <dbReference type="NCBI Taxonomy" id="2528015"/>
    <lineage>
        <taxon>Bacteria</taxon>
        <taxon>Pseudomonadati</taxon>
        <taxon>Planctomycetota</taxon>
        <taxon>Planctomycetia</taxon>
        <taxon>Pirellulales</taxon>
        <taxon>Pirellulaceae</taxon>
        <taxon>Rubripirellula</taxon>
    </lineage>
</organism>
<dbReference type="InterPro" id="IPR017850">
    <property type="entry name" value="Alkaline_phosphatase_core_sf"/>
</dbReference>
<dbReference type="InterPro" id="IPR050738">
    <property type="entry name" value="Sulfatase"/>
</dbReference>
<dbReference type="Gene3D" id="3.40.720.10">
    <property type="entry name" value="Alkaline Phosphatase, subunit A"/>
    <property type="match status" value="1"/>
</dbReference>
<evidence type="ECO:0000256" key="4">
    <source>
        <dbReference type="SAM" id="SignalP"/>
    </source>
</evidence>
<keyword evidence="2 6" id="KW-0378">Hydrolase</keyword>
<reference evidence="6 7" key="1">
    <citation type="submission" date="2019-02" db="EMBL/GenBank/DDBJ databases">
        <title>Deep-cultivation of Planctomycetes and their phenomic and genomic characterization uncovers novel biology.</title>
        <authorList>
            <person name="Wiegand S."/>
            <person name="Jogler M."/>
            <person name="Boedeker C."/>
            <person name="Pinto D."/>
            <person name="Vollmers J."/>
            <person name="Rivas-Marin E."/>
            <person name="Kohn T."/>
            <person name="Peeters S.H."/>
            <person name="Heuer A."/>
            <person name="Rast P."/>
            <person name="Oberbeckmann S."/>
            <person name="Bunk B."/>
            <person name="Jeske O."/>
            <person name="Meyerdierks A."/>
            <person name="Storesund J.E."/>
            <person name="Kallscheuer N."/>
            <person name="Luecker S."/>
            <person name="Lage O.M."/>
            <person name="Pohl T."/>
            <person name="Merkel B.J."/>
            <person name="Hornburger P."/>
            <person name="Mueller R.-W."/>
            <person name="Bruemmer F."/>
            <person name="Labrenz M."/>
            <person name="Spormann A.M."/>
            <person name="Op Den Camp H."/>
            <person name="Overmann J."/>
            <person name="Amann R."/>
            <person name="Jetten M.S.M."/>
            <person name="Mascher T."/>
            <person name="Medema M.H."/>
            <person name="Devos D.P."/>
            <person name="Kaster A.-K."/>
            <person name="Ovreas L."/>
            <person name="Rohde M."/>
            <person name="Galperin M.Y."/>
            <person name="Jogler C."/>
        </authorList>
    </citation>
    <scope>NUCLEOTIDE SEQUENCE [LARGE SCALE GENOMIC DNA]</scope>
    <source>
        <strain evidence="6 7">Poly51</strain>
    </source>
</reference>
<evidence type="ECO:0000256" key="3">
    <source>
        <dbReference type="SAM" id="MobiDB-lite"/>
    </source>
</evidence>
<accession>A0A5C6FBP8</accession>
<dbReference type="GO" id="GO:0047753">
    <property type="term" value="F:choline-sulfatase activity"/>
    <property type="evidence" value="ECO:0007669"/>
    <property type="project" value="UniProtKB-EC"/>
</dbReference>
<dbReference type="Pfam" id="PF00884">
    <property type="entry name" value="Sulfatase"/>
    <property type="match status" value="1"/>
</dbReference>
<feature type="signal peptide" evidence="4">
    <location>
        <begin position="1"/>
        <end position="25"/>
    </location>
</feature>
<feature type="domain" description="Sulfatase N-terminal" evidence="5">
    <location>
        <begin position="32"/>
        <end position="300"/>
    </location>
</feature>
<dbReference type="OrthoDB" id="9763613at2"/>
<evidence type="ECO:0000313" key="6">
    <source>
        <dbReference type="EMBL" id="TWU58875.1"/>
    </source>
</evidence>
<dbReference type="PANTHER" id="PTHR42693">
    <property type="entry name" value="ARYLSULFATASE FAMILY MEMBER"/>
    <property type="match status" value="1"/>
</dbReference>
<evidence type="ECO:0000259" key="5">
    <source>
        <dbReference type="Pfam" id="PF00884"/>
    </source>
</evidence>
<proteinExistence type="inferred from homology"/>
<keyword evidence="4" id="KW-0732">Signal</keyword>
<evidence type="ECO:0000256" key="2">
    <source>
        <dbReference type="ARBA" id="ARBA00022801"/>
    </source>
</evidence>
<evidence type="ECO:0000313" key="7">
    <source>
        <dbReference type="Proteomes" id="UP000318288"/>
    </source>
</evidence>
<dbReference type="EC" id="3.1.6.6" evidence="6"/>
<dbReference type="EMBL" id="SJPW01000002">
    <property type="protein sequence ID" value="TWU58875.1"/>
    <property type="molecule type" value="Genomic_DNA"/>
</dbReference>
<protein>
    <submittedName>
        <fullName evidence="6">Choline-sulfatase</fullName>
        <ecNumber evidence="6">3.1.6.6</ecNumber>
    </submittedName>
</protein>
<comment type="similarity">
    <text evidence="1">Belongs to the sulfatase family.</text>
</comment>
<dbReference type="PANTHER" id="PTHR42693:SF53">
    <property type="entry name" value="ENDO-4-O-SULFATASE"/>
    <property type="match status" value="1"/>
</dbReference>
<dbReference type="AlphaFoldDB" id="A0A5C6FBP8"/>
<gene>
    <name evidence="6" type="primary">betC_6</name>
    <name evidence="6" type="ORF">Poly51_16550</name>
</gene>
<dbReference type="RefSeq" id="WP_146456076.1">
    <property type="nucleotide sequence ID" value="NZ_SJPW01000002.1"/>
</dbReference>
<evidence type="ECO:0000256" key="1">
    <source>
        <dbReference type="ARBA" id="ARBA00008779"/>
    </source>
</evidence>
<dbReference type="SUPFAM" id="SSF53649">
    <property type="entry name" value="Alkaline phosphatase-like"/>
    <property type="match status" value="1"/>
</dbReference>
<feature type="region of interest" description="Disordered" evidence="3">
    <location>
        <begin position="441"/>
        <end position="464"/>
    </location>
</feature>
<feature type="compositionally biased region" description="Basic and acidic residues" evidence="3">
    <location>
        <begin position="442"/>
        <end position="464"/>
    </location>
</feature>
<keyword evidence="7" id="KW-1185">Reference proteome</keyword>
<dbReference type="CDD" id="cd16027">
    <property type="entry name" value="SGSH"/>
    <property type="match status" value="1"/>
</dbReference>
<dbReference type="Proteomes" id="UP000318288">
    <property type="component" value="Unassembled WGS sequence"/>
</dbReference>
<dbReference type="GO" id="GO:0004065">
    <property type="term" value="F:arylsulfatase activity"/>
    <property type="evidence" value="ECO:0007669"/>
    <property type="project" value="TreeGrafter"/>
</dbReference>
<comment type="caution">
    <text evidence="6">The sequence shown here is derived from an EMBL/GenBank/DDBJ whole genome shotgun (WGS) entry which is preliminary data.</text>
</comment>